<sequence length="68" mass="7159">MLMTIILSLAAPQACVAVKQQCRACTTTGGKMACSTPCIACQPFQRICPTSRDGKPASTRQSSPSAKR</sequence>
<protein>
    <submittedName>
        <fullName evidence="1">Uncharacterized protein</fullName>
    </submittedName>
</protein>
<organism evidence="1 2">
    <name type="scientific">Sphingomonas longa</name>
    <dbReference type="NCBI Taxonomy" id="2778730"/>
    <lineage>
        <taxon>Bacteria</taxon>
        <taxon>Pseudomonadati</taxon>
        <taxon>Pseudomonadota</taxon>
        <taxon>Alphaproteobacteria</taxon>
        <taxon>Sphingomonadales</taxon>
        <taxon>Sphingomonadaceae</taxon>
        <taxon>Sphingomonas</taxon>
    </lineage>
</organism>
<accession>A0ABS2DB87</accession>
<evidence type="ECO:0000313" key="1">
    <source>
        <dbReference type="EMBL" id="MBM6578195.1"/>
    </source>
</evidence>
<evidence type="ECO:0000313" key="2">
    <source>
        <dbReference type="Proteomes" id="UP000763641"/>
    </source>
</evidence>
<dbReference type="EMBL" id="JAFEMC010000006">
    <property type="protein sequence ID" value="MBM6578195.1"/>
    <property type="molecule type" value="Genomic_DNA"/>
</dbReference>
<keyword evidence="2" id="KW-1185">Reference proteome</keyword>
<gene>
    <name evidence="1" type="ORF">ILT43_17570</name>
</gene>
<proteinExistence type="predicted"/>
<reference evidence="1 2" key="1">
    <citation type="submission" date="2020-12" db="EMBL/GenBank/DDBJ databases">
        <title>Sphingomonas sp.</title>
        <authorList>
            <person name="Kim M.K."/>
        </authorList>
    </citation>
    <scope>NUCLEOTIDE SEQUENCE [LARGE SCALE GENOMIC DNA]</scope>
    <source>
        <strain evidence="1 2">BT552</strain>
    </source>
</reference>
<dbReference type="RefSeq" id="WP_204200287.1">
    <property type="nucleotide sequence ID" value="NZ_JAFEMC010000006.1"/>
</dbReference>
<dbReference type="Proteomes" id="UP000763641">
    <property type="component" value="Unassembled WGS sequence"/>
</dbReference>
<comment type="caution">
    <text evidence="1">The sequence shown here is derived from an EMBL/GenBank/DDBJ whole genome shotgun (WGS) entry which is preliminary data.</text>
</comment>
<name>A0ABS2DB87_9SPHN</name>